<organism evidence="1 2">
    <name type="scientific">Candidatus Methanogaster sp</name>
    <dbReference type="NCBI Taxonomy" id="3386292"/>
    <lineage>
        <taxon>Archaea</taxon>
        <taxon>Methanobacteriati</taxon>
        <taxon>Methanobacteriota</taxon>
        <taxon>Stenosarchaea group</taxon>
        <taxon>Methanomicrobia</taxon>
        <taxon>Methanosarcinales</taxon>
        <taxon>ANME-2 cluster</taxon>
        <taxon>Candidatus Methanogasteraceae</taxon>
        <taxon>Candidatus Methanogaster</taxon>
    </lineage>
</organism>
<sequence length="63" mass="7359">MEALEKKVNVLEAELLTLKRSFGVETERKDLNAWDQLETIGAEISKLWKSEKPSWQLISESRR</sequence>
<accession>A0AC61L1X5</accession>
<dbReference type="Proteomes" id="UP000248329">
    <property type="component" value="Unassembled WGS sequence"/>
</dbReference>
<protein>
    <submittedName>
        <fullName evidence="1">Uncharacterized protein</fullName>
    </submittedName>
</protein>
<gene>
    <name evidence="1" type="ORF">C4B59_08875</name>
</gene>
<name>A0AC61L1X5_9EURY</name>
<proteinExistence type="predicted"/>
<comment type="caution">
    <text evidence="1">The sequence shown here is derived from an EMBL/GenBank/DDBJ whole genome shotgun (WGS) entry which is preliminary data.</text>
</comment>
<dbReference type="EMBL" id="PQXF01000015">
    <property type="protein sequence ID" value="PXF60492.1"/>
    <property type="molecule type" value="Genomic_DNA"/>
</dbReference>
<evidence type="ECO:0000313" key="1">
    <source>
        <dbReference type="EMBL" id="PXF60492.1"/>
    </source>
</evidence>
<evidence type="ECO:0000313" key="2">
    <source>
        <dbReference type="Proteomes" id="UP000248329"/>
    </source>
</evidence>
<reference evidence="1" key="1">
    <citation type="submission" date="2018-01" db="EMBL/GenBank/DDBJ databases">
        <authorList>
            <person name="Krukenberg V."/>
        </authorList>
    </citation>
    <scope>NUCLEOTIDE SEQUENCE</scope>
    <source>
        <strain evidence="1">E20ANME2</strain>
    </source>
</reference>